<dbReference type="EMBL" id="JADOTZ010000001">
    <property type="protein sequence ID" value="MBG6085799.1"/>
    <property type="molecule type" value="Genomic_DNA"/>
</dbReference>
<evidence type="ECO:0000313" key="1">
    <source>
        <dbReference type="EMBL" id="MBG6085799.1"/>
    </source>
</evidence>
<dbReference type="Proteomes" id="UP000625033">
    <property type="component" value="Unassembled WGS sequence"/>
</dbReference>
<comment type="caution">
    <text evidence="2">The sequence shown here is derived from an EMBL/GenBank/DDBJ whole genome shotgun (WGS) entry which is preliminary data.</text>
</comment>
<evidence type="ECO:0008006" key="4">
    <source>
        <dbReference type="Google" id="ProtNLM"/>
    </source>
</evidence>
<proteinExistence type="predicted"/>
<reference evidence="2" key="1">
    <citation type="submission" date="2020-11" db="EMBL/GenBank/DDBJ databases">
        <title>Sequencing the genomes of 1000 actinobacteria strains.</title>
        <authorList>
            <person name="Klenk H.-P."/>
        </authorList>
    </citation>
    <scope>NUCLEOTIDE SEQUENCE</scope>
    <source>
        <strain evidence="2">DSM 26152</strain>
    </source>
</reference>
<dbReference type="InterPro" id="IPR024524">
    <property type="entry name" value="DUF3800"/>
</dbReference>
<evidence type="ECO:0000313" key="2">
    <source>
        <dbReference type="EMBL" id="MBG6085877.1"/>
    </source>
</evidence>
<keyword evidence="3" id="KW-1185">Reference proteome</keyword>
<dbReference type="EMBL" id="JADOTZ010000001">
    <property type="protein sequence ID" value="MBG6085877.1"/>
    <property type="molecule type" value="Genomic_DNA"/>
</dbReference>
<protein>
    <recommendedName>
        <fullName evidence="4">DUF3800 domain-containing protein</fullName>
    </recommendedName>
</protein>
<accession>A0A931GGJ9</accession>
<dbReference type="RefSeq" id="WP_196836943.1">
    <property type="nucleotide sequence ID" value="NZ_JADOTZ010000001.1"/>
</dbReference>
<organism evidence="2 3">
    <name type="scientific">Zhihengliuella flava</name>
    <dbReference type="NCBI Taxonomy" id="1285193"/>
    <lineage>
        <taxon>Bacteria</taxon>
        <taxon>Bacillati</taxon>
        <taxon>Actinomycetota</taxon>
        <taxon>Actinomycetes</taxon>
        <taxon>Micrococcales</taxon>
        <taxon>Micrococcaceae</taxon>
        <taxon>Zhihengliuella</taxon>
    </lineage>
</organism>
<dbReference type="AlphaFoldDB" id="A0A931GGJ9"/>
<gene>
    <name evidence="1" type="ORF">IW252_002566</name>
    <name evidence="2" type="ORF">IW252_002644</name>
</gene>
<name>A0A931GGJ9_9MICC</name>
<sequence>MGNADDSVLDDWFKANRIDLSDVPSFLPNPEMGKLDRVEVFVDETGDRNFKKNRQSDWFAMTAVMVPAEHMNHVKTIIRGLRDYLGNGGKPVGHIHWVQHCKRKKYDRRVVVRDLATGFRRVRVIHVIIHKPSIAASAHMRNDTRGVYYTATKYLLERIGRAALHWDGGARSARVTFATIKGVDPEETKAYLNHCANESRLLASDDIQHDRNAQYFDHLKWPAAWRPMGTYEGLELADIYSGFLSAALRDGDSTFMCRYSDRVACDEKGRRSGFGVKVFPEQGWQAVHHTDWWHEFSSMR</sequence>
<evidence type="ECO:0000313" key="3">
    <source>
        <dbReference type="Proteomes" id="UP000625033"/>
    </source>
</evidence>
<dbReference type="Pfam" id="PF12686">
    <property type="entry name" value="DUF3800"/>
    <property type="match status" value="1"/>
</dbReference>